<organism evidence="1 2">
    <name type="scientific">Grylomicrobium aquisgranensis</name>
    <dbReference type="NCBI Taxonomy" id="2926318"/>
    <lineage>
        <taxon>Bacteria</taxon>
        <taxon>Bacillati</taxon>
        <taxon>Bacillota</taxon>
        <taxon>Erysipelotrichia</taxon>
        <taxon>Erysipelotrichales</taxon>
        <taxon>Erysipelotrichaceae</taxon>
        <taxon>Grylomicrobium</taxon>
    </lineage>
</organism>
<protein>
    <recommendedName>
        <fullName evidence="3">Transposase</fullName>
    </recommendedName>
</protein>
<gene>
    <name evidence="1" type="ORF">MOZ60_02095</name>
</gene>
<proteinExistence type="predicted"/>
<keyword evidence="2" id="KW-1185">Reference proteome</keyword>
<accession>A0AB35U3L8</accession>
<dbReference type="AlphaFoldDB" id="A0AB35U3L8"/>
<sequence length="58" mass="6610">MQVVGSYGVRIRDDYDALKRTADLFSNAIADLVRPALENWKTFVKKIPRKGVRECLNA</sequence>
<evidence type="ECO:0000313" key="1">
    <source>
        <dbReference type="EMBL" id="MDX8418882.1"/>
    </source>
</evidence>
<evidence type="ECO:0000313" key="2">
    <source>
        <dbReference type="Proteomes" id="UP001286174"/>
    </source>
</evidence>
<name>A0AB35U3L8_9FIRM</name>
<comment type="caution">
    <text evidence="1">The sequence shown here is derived from an EMBL/GenBank/DDBJ whole genome shotgun (WGS) entry which is preliminary data.</text>
</comment>
<dbReference type="EMBL" id="JALBUR010000003">
    <property type="protein sequence ID" value="MDX8418882.1"/>
    <property type="molecule type" value="Genomic_DNA"/>
</dbReference>
<evidence type="ECO:0008006" key="3">
    <source>
        <dbReference type="Google" id="ProtNLM"/>
    </source>
</evidence>
<dbReference type="Proteomes" id="UP001286174">
    <property type="component" value="Unassembled WGS sequence"/>
</dbReference>
<dbReference type="RefSeq" id="WP_370595466.1">
    <property type="nucleotide sequence ID" value="NZ_JALBUR010000003.1"/>
</dbReference>
<reference evidence="1 2" key="1">
    <citation type="submission" date="2022-03" db="EMBL/GenBank/DDBJ databases">
        <title>Novel taxa within the pig intestine.</title>
        <authorList>
            <person name="Wylensek D."/>
            <person name="Bishof K."/>
            <person name="Afrizal A."/>
            <person name="Clavel T."/>
        </authorList>
    </citation>
    <scope>NUCLEOTIDE SEQUENCE [LARGE SCALE GENOMIC DNA]</scope>
    <source>
        <strain evidence="1 2">CLA-KB-P133</strain>
    </source>
</reference>